<sequence>MPEQEEMTTAAEQTSSTEKIFLSIVFHCQLLKPEQSYHFFSVLFHIHKFGVCADPGYMCNAVSNLRVGVRCLPARCRTPA</sequence>
<dbReference type="Proteomes" id="UP000000588">
    <property type="component" value="Chromosome"/>
</dbReference>
<keyword evidence="2" id="KW-1185">Reference proteome</keyword>
<gene>
    <name evidence="1" type="ordered locus">PG_1027</name>
</gene>
<accession>Q7MVM5</accession>
<dbReference type="EMBL" id="AE015924">
    <property type="protein sequence ID" value="AAQ66146.1"/>
    <property type="molecule type" value="Genomic_DNA"/>
</dbReference>
<dbReference type="EnsemblBacteria" id="AAQ66146">
    <property type="protein sequence ID" value="AAQ66146"/>
    <property type="gene ID" value="PG_1027"/>
</dbReference>
<organism evidence="1 2">
    <name type="scientific">Porphyromonas gingivalis (strain ATCC BAA-308 / W83)</name>
    <dbReference type="NCBI Taxonomy" id="242619"/>
    <lineage>
        <taxon>Bacteria</taxon>
        <taxon>Pseudomonadati</taxon>
        <taxon>Bacteroidota</taxon>
        <taxon>Bacteroidia</taxon>
        <taxon>Bacteroidales</taxon>
        <taxon>Porphyromonadaceae</taxon>
        <taxon>Porphyromonas</taxon>
    </lineage>
</organism>
<dbReference type="HOGENOM" id="CLU_2586758_0_0_10"/>
<protein>
    <submittedName>
        <fullName evidence="1">Uncharacterized protein</fullName>
    </submittedName>
</protein>
<evidence type="ECO:0000313" key="1">
    <source>
        <dbReference type="EMBL" id="AAQ66146.1"/>
    </source>
</evidence>
<evidence type="ECO:0000313" key="2">
    <source>
        <dbReference type="Proteomes" id="UP000000588"/>
    </source>
</evidence>
<reference evidence="1 2" key="1">
    <citation type="journal article" date="2003" name="J. Bacteriol.">
        <title>Complete genome sequence of the oral pathogenic bacterium Porphyromonas gingivalis strain W83.</title>
        <authorList>
            <person name="Nelson K."/>
            <person name="Fleishmann R."/>
            <person name="DeBoy R."/>
            <person name="Paulsen I."/>
            <person name="Fouts D."/>
            <person name="Eisen J."/>
            <person name="Daugherty S."/>
            <person name="Dodson R."/>
            <person name="Durkin A."/>
            <person name="Gwinn M."/>
            <person name="Haft D."/>
            <person name="Kolonay J."/>
            <person name="Nelson W."/>
            <person name="White O."/>
            <person name="Mason T."/>
            <person name="Tallon L."/>
            <person name="Gray J."/>
            <person name="Granger D."/>
            <person name="Tettelin H."/>
            <person name="Dong H."/>
            <person name="Galvin J."/>
            <person name="Duncan M."/>
            <person name="Dewhirst F."/>
            <person name="Fraser C."/>
        </authorList>
    </citation>
    <scope>NUCLEOTIDE SEQUENCE [LARGE SCALE GENOMIC DNA]</scope>
    <source>
        <strain evidence="2">ATCC BAA-308 / W83</strain>
    </source>
</reference>
<dbReference type="KEGG" id="pgi:PG_1027"/>
<name>Q7MVM5_PORGI</name>
<proteinExistence type="predicted"/>
<dbReference type="AlphaFoldDB" id="Q7MVM5"/>